<feature type="chain" id="PRO_5015423427" description="Secreted protein" evidence="2">
    <location>
        <begin position="36"/>
        <end position="885"/>
    </location>
</feature>
<dbReference type="RefSeq" id="WP_146155343.1">
    <property type="nucleotide sequence ID" value="NZ_PVNK01000055.1"/>
</dbReference>
<sequence>MSGPATPLNKRLVRVLASLALALCAALSSPRSARAQSPAEAPTFATNTEPGSLADPNGQGGGTNQSVDPNRLVAEHFAKIATRLGIICADPEQPFTLLTSTEDIAAPVVPAAADDWKGLCATYCGDAAKIDLCAFSDPALARVAATNAQDDIRTTLSALEPIRKYADQLQPLLQPLRDSTPKLTPIGQAVTQLSTSVNTIRQSADAGAVGALLSGGATGMDVLEPFLGGLARVIADRAKREAIGWMLDEIGDRVCGAGPLTKAERKDLSAALGQGAEAYSDIELVTLAEQLLRERPGGPNADALRAVFESPHMVLQTELRNELLPNLCALARENRLDHYGAGAALLEALRGALEADIEGWPGVVTGVALAEFHWSQVEGPGDASAPQQPALVACKAPSAAQTEGCAEVGRLRRAGQRFIERLLDHADPLIALRELGAAASRASVRASEAAVVDPPLALLACGVSLPAEIAHFEPRFHNAAKASYTAVLTSMLDAPACWVLVGQGYASVEASGDLGTALANPDIERLSTIVRLHRHAGQQLQSLAIEVNAMQTAATALASTSKADAAPDHARDHIVEQWQAGIAVIDASLSLTAAILDAAEGLSDPTQMFPGLDLAPELDSAGAATALALLERHVEATHAISDKLRAGADVASKIAIGDYAQAVAVGSAELLSTFSQVCGTHPATSECRARLDALGRSSGTIAALLSAETTEQMAETIDAAANPPGGWRRKLVKDNVTISLASYPGIFAATEFRWGPYGATLEQGRPAYGQAPTLSLPVGIDIVRGFGNWGFGGFLSILDPAAFLHYDVSNSGQLPGPRPVTVLAPGAFLRFNLGPTPLVALLGAVYRPQFRTWGPTVSGPGADALQIGVALGVDLTLWRLYARGK</sequence>
<evidence type="ECO:0000256" key="2">
    <source>
        <dbReference type="SAM" id="SignalP"/>
    </source>
</evidence>
<feature type="region of interest" description="Disordered" evidence="1">
    <location>
        <begin position="34"/>
        <end position="68"/>
    </location>
</feature>
<evidence type="ECO:0000256" key="1">
    <source>
        <dbReference type="SAM" id="MobiDB-lite"/>
    </source>
</evidence>
<protein>
    <recommendedName>
        <fullName evidence="5">Secreted protein</fullName>
    </recommendedName>
</protein>
<dbReference type="EMBL" id="PVNK01000055">
    <property type="protein sequence ID" value="PRQ04213.1"/>
    <property type="molecule type" value="Genomic_DNA"/>
</dbReference>
<reference evidence="3 4" key="1">
    <citation type="submission" date="2018-03" db="EMBL/GenBank/DDBJ databases">
        <title>Draft Genome Sequences of the Obligatory Marine Myxobacteria Enhygromyxa salina SWB005.</title>
        <authorList>
            <person name="Poehlein A."/>
            <person name="Moghaddam J.A."/>
            <person name="Harms H."/>
            <person name="Alanjari M."/>
            <person name="Koenig G.M."/>
            <person name="Daniel R."/>
            <person name="Schaeberle T.F."/>
        </authorList>
    </citation>
    <scope>NUCLEOTIDE SEQUENCE [LARGE SCALE GENOMIC DNA]</scope>
    <source>
        <strain evidence="3 4">SWB005</strain>
    </source>
</reference>
<keyword evidence="2" id="KW-0732">Signal</keyword>
<evidence type="ECO:0000313" key="3">
    <source>
        <dbReference type="EMBL" id="PRQ04213.1"/>
    </source>
</evidence>
<name>A0A2S9YGH3_9BACT</name>
<dbReference type="AlphaFoldDB" id="A0A2S9YGH3"/>
<evidence type="ECO:0008006" key="5">
    <source>
        <dbReference type="Google" id="ProtNLM"/>
    </source>
</evidence>
<proteinExistence type="predicted"/>
<keyword evidence="4" id="KW-1185">Reference proteome</keyword>
<dbReference type="OrthoDB" id="9816740at2"/>
<comment type="caution">
    <text evidence="3">The sequence shown here is derived from an EMBL/GenBank/DDBJ whole genome shotgun (WGS) entry which is preliminary data.</text>
</comment>
<dbReference type="Proteomes" id="UP000237968">
    <property type="component" value="Unassembled WGS sequence"/>
</dbReference>
<evidence type="ECO:0000313" key="4">
    <source>
        <dbReference type="Proteomes" id="UP000237968"/>
    </source>
</evidence>
<organism evidence="3 4">
    <name type="scientific">Enhygromyxa salina</name>
    <dbReference type="NCBI Taxonomy" id="215803"/>
    <lineage>
        <taxon>Bacteria</taxon>
        <taxon>Pseudomonadati</taxon>
        <taxon>Myxococcota</taxon>
        <taxon>Polyangia</taxon>
        <taxon>Nannocystales</taxon>
        <taxon>Nannocystaceae</taxon>
        <taxon>Enhygromyxa</taxon>
    </lineage>
</organism>
<gene>
    <name evidence="3" type="ORF">ENSA5_09970</name>
</gene>
<feature type="signal peptide" evidence="2">
    <location>
        <begin position="1"/>
        <end position="35"/>
    </location>
</feature>
<accession>A0A2S9YGH3</accession>